<proteinExistence type="predicted"/>
<gene>
    <name evidence="1" type="ORF">TSPGSL018_29432</name>
</gene>
<name>A0A061RRQ8_9CHLO</name>
<evidence type="ECO:0000313" key="1">
    <source>
        <dbReference type="EMBL" id="JAC73226.1"/>
    </source>
</evidence>
<dbReference type="AlphaFoldDB" id="A0A061RRQ8"/>
<sequence length="43" mass="4870">MFELTASSSAYCLLRAFRFRHLEFSLVCYLSLQTGNVFSLSGC</sequence>
<accession>A0A061RRQ8</accession>
<protein>
    <submittedName>
        <fullName evidence="1">Uncharacterized protein</fullName>
    </submittedName>
</protein>
<organism evidence="1">
    <name type="scientific">Tetraselmis sp. GSL018</name>
    <dbReference type="NCBI Taxonomy" id="582737"/>
    <lineage>
        <taxon>Eukaryota</taxon>
        <taxon>Viridiplantae</taxon>
        <taxon>Chlorophyta</taxon>
        <taxon>core chlorophytes</taxon>
        <taxon>Chlorodendrophyceae</taxon>
        <taxon>Chlorodendrales</taxon>
        <taxon>Chlorodendraceae</taxon>
        <taxon>Tetraselmis</taxon>
    </lineage>
</organism>
<dbReference type="EMBL" id="GBEZ01012688">
    <property type="protein sequence ID" value="JAC73226.1"/>
    <property type="molecule type" value="Transcribed_RNA"/>
</dbReference>
<reference evidence="1" key="1">
    <citation type="submission" date="2014-05" db="EMBL/GenBank/DDBJ databases">
        <title>The transcriptome of the halophilic microalga Tetraselmis sp. GSL018 isolated from the Great Salt Lake, Utah.</title>
        <authorList>
            <person name="Jinkerson R.E."/>
            <person name="D'Adamo S."/>
            <person name="Posewitz M.C."/>
        </authorList>
    </citation>
    <scope>NUCLEOTIDE SEQUENCE</scope>
    <source>
        <strain evidence="1">GSL018</strain>
    </source>
</reference>